<dbReference type="CDD" id="cd00616">
    <property type="entry name" value="AHBA_syn"/>
    <property type="match status" value="1"/>
</dbReference>
<dbReference type="InterPro" id="IPR015422">
    <property type="entry name" value="PyrdxlP-dep_Trfase_small"/>
</dbReference>
<evidence type="ECO:0000256" key="5">
    <source>
        <dbReference type="RuleBase" id="RU004508"/>
    </source>
</evidence>
<dbReference type="InterPro" id="IPR000653">
    <property type="entry name" value="DegT/StrS_aminotransferase"/>
</dbReference>
<dbReference type="Proteomes" id="UP001321506">
    <property type="component" value="Unassembled WGS sequence"/>
</dbReference>
<evidence type="ECO:0000313" key="6">
    <source>
        <dbReference type="EMBL" id="MDI2097602.1"/>
    </source>
</evidence>
<dbReference type="GO" id="GO:0000271">
    <property type="term" value="P:polysaccharide biosynthetic process"/>
    <property type="evidence" value="ECO:0007669"/>
    <property type="project" value="TreeGrafter"/>
</dbReference>
<dbReference type="PANTHER" id="PTHR30244">
    <property type="entry name" value="TRANSAMINASE"/>
    <property type="match status" value="1"/>
</dbReference>
<proteinExistence type="inferred from homology"/>
<reference evidence="6 7" key="1">
    <citation type="submission" date="2023-04" db="EMBL/GenBank/DDBJ databases">
        <title>Klugiella caeni sp. nov. isolated from the sludge of biochemical tank.</title>
        <authorList>
            <person name="Geng K."/>
        </authorList>
    </citation>
    <scope>NUCLEOTIDE SEQUENCE [LARGE SCALE GENOMIC DNA]</scope>
    <source>
        <strain evidence="6 7">YN-L-19</strain>
    </source>
</reference>
<dbReference type="Gene3D" id="3.90.1150.10">
    <property type="entry name" value="Aspartate Aminotransferase, domain 1"/>
    <property type="match status" value="1"/>
</dbReference>
<accession>A0AAW6T7I6</accession>
<dbReference type="EC" id="2.6.1.-" evidence="6"/>
<dbReference type="InterPro" id="IPR015424">
    <property type="entry name" value="PyrdxlP-dep_Trfase"/>
</dbReference>
<name>A0AAW6T7I6_9MICO</name>
<sequence length="377" mass="38990">MSLVSERAAVAADIPFVDLTAQQAEIMPEIEPLVLELLRSGAFIGGAAVMEFERAYAASVGVKHCVGVANGTDALQLALRASGIGPGDEVIVPANTFIATAEAVSLTGAMPVLVDVDPVHLLIDPDAVAAAVTARTRAIIPVHLYGQVAAVEALEPIAECAGALIIEDAAQAQGATRHGRGAGSLGAIAGTSFYPGKNLGAAGDAGAVTTDDEELADRVRLIGGHGSRAKYEHETVGTNSRLDALQAVVLKAKLERLSGWNEARRAAAVRYGELLAGTAVGVPESMPGNVDVWHLYVVRVQNRAKAIEALAGAGIGTGIHYPTPVHLTEAYRSLGHERGAFPVAERAAEEILSLPMFPHLTAAQQERVAEVLLGAVG</sequence>
<dbReference type="AlphaFoldDB" id="A0AAW6T7I6"/>
<dbReference type="EMBL" id="JASATX010000001">
    <property type="protein sequence ID" value="MDI2097602.1"/>
    <property type="molecule type" value="Genomic_DNA"/>
</dbReference>
<dbReference type="RefSeq" id="WP_281487390.1">
    <property type="nucleotide sequence ID" value="NZ_JASATX010000001.1"/>
</dbReference>
<feature type="modified residue" description="N6-(pyridoxal phosphate)lysine" evidence="4">
    <location>
        <position position="197"/>
    </location>
</feature>
<dbReference type="GO" id="GO:0030170">
    <property type="term" value="F:pyridoxal phosphate binding"/>
    <property type="evidence" value="ECO:0007669"/>
    <property type="project" value="TreeGrafter"/>
</dbReference>
<keyword evidence="6" id="KW-0032">Aminotransferase</keyword>
<dbReference type="PANTHER" id="PTHR30244:SF36">
    <property type="entry name" value="3-OXO-GLUCOSE-6-PHOSPHATE:GLUTAMATE AMINOTRANSFERASE"/>
    <property type="match status" value="1"/>
</dbReference>
<protein>
    <submittedName>
        <fullName evidence="6">DegT/DnrJ/EryC1/StrS family aminotransferase</fullName>
        <ecNumber evidence="6">2.6.1.-</ecNumber>
    </submittedName>
</protein>
<feature type="active site" description="Proton acceptor" evidence="3">
    <location>
        <position position="197"/>
    </location>
</feature>
<comment type="caution">
    <text evidence="6">The sequence shown here is derived from an EMBL/GenBank/DDBJ whole genome shotgun (WGS) entry which is preliminary data.</text>
</comment>
<keyword evidence="7" id="KW-1185">Reference proteome</keyword>
<gene>
    <name evidence="6" type="ORF">QF206_01290</name>
</gene>
<dbReference type="InterPro" id="IPR015421">
    <property type="entry name" value="PyrdxlP-dep_Trfase_major"/>
</dbReference>
<dbReference type="SUPFAM" id="SSF53383">
    <property type="entry name" value="PLP-dependent transferases"/>
    <property type="match status" value="1"/>
</dbReference>
<keyword evidence="1 4" id="KW-0663">Pyridoxal phosphate</keyword>
<dbReference type="GO" id="GO:0008483">
    <property type="term" value="F:transaminase activity"/>
    <property type="evidence" value="ECO:0007669"/>
    <property type="project" value="UniProtKB-KW"/>
</dbReference>
<evidence type="ECO:0000313" key="7">
    <source>
        <dbReference type="Proteomes" id="UP001321506"/>
    </source>
</evidence>
<comment type="similarity">
    <text evidence="2 5">Belongs to the DegT/DnrJ/EryC1 family.</text>
</comment>
<evidence type="ECO:0000256" key="1">
    <source>
        <dbReference type="ARBA" id="ARBA00022898"/>
    </source>
</evidence>
<dbReference type="Gene3D" id="3.40.640.10">
    <property type="entry name" value="Type I PLP-dependent aspartate aminotransferase-like (Major domain)"/>
    <property type="match status" value="1"/>
</dbReference>
<evidence type="ECO:0000256" key="4">
    <source>
        <dbReference type="PIRSR" id="PIRSR000390-2"/>
    </source>
</evidence>
<dbReference type="PIRSF" id="PIRSF000390">
    <property type="entry name" value="PLP_StrS"/>
    <property type="match status" value="1"/>
</dbReference>
<organism evidence="6 7">
    <name type="scientific">Ruicaihuangia caeni</name>
    <dbReference type="NCBI Taxonomy" id="3042517"/>
    <lineage>
        <taxon>Bacteria</taxon>
        <taxon>Bacillati</taxon>
        <taxon>Actinomycetota</taxon>
        <taxon>Actinomycetes</taxon>
        <taxon>Micrococcales</taxon>
        <taxon>Microbacteriaceae</taxon>
        <taxon>Ruicaihuangia</taxon>
    </lineage>
</organism>
<evidence type="ECO:0000256" key="3">
    <source>
        <dbReference type="PIRSR" id="PIRSR000390-1"/>
    </source>
</evidence>
<evidence type="ECO:0000256" key="2">
    <source>
        <dbReference type="ARBA" id="ARBA00037999"/>
    </source>
</evidence>
<dbReference type="Pfam" id="PF01041">
    <property type="entry name" value="DegT_DnrJ_EryC1"/>
    <property type="match status" value="1"/>
</dbReference>
<keyword evidence="6" id="KW-0808">Transferase</keyword>